<feature type="domain" description="Major facilitator superfamily (MFS) profile" evidence="6">
    <location>
        <begin position="1"/>
        <end position="209"/>
    </location>
</feature>
<organism evidence="7 8">
    <name type="scientific">Euroglyphus maynei</name>
    <name type="common">Mayne's house dust mite</name>
    <dbReference type="NCBI Taxonomy" id="6958"/>
    <lineage>
        <taxon>Eukaryota</taxon>
        <taxon>Metazoa</taxon>
        <taxon>Ecdysozoa</taxon>
        <taxon>Arthropoda</taxon>
        <taxon>Chelicerata</taxon>
        <taxon>Arachnida</taxon>
        <taxon>Acari</taxon>
        <taxon>Acariformes</taxon>
        <taxon>Sarcoptiformes</taxon>
        <taxon>Astigmata</taxon>
        <taxon>Psoroptidia</taxon>
        <taxon>Analgoidea</taxon>
        <taxon>Pyroglyphidae</taxon>
        <taxon>Pyroglyphinae</taxon>
        <taxon>Euroglyphus</taxon>
    </lineage>
</organism>
<proteinExistence type="predicted"/>
<dbReference type="OrthoDB" id="6515736at2759"/>
<accession>A0A1Y3BPM2</accession>
<dbReference type="EMBL" id="MUJZ01013024">
    <property type="protein sequence ID" value="OTF81546.1"/>
    <property type="molecule type" value="Genomic_DNA"/>
</dbReference>
<evidence type="ECO:0000313" key="7">
    <source>
        <dbReference type="EMBL" id="OTF81546.1"/>
    </source>
</evidence>
<protein>
    <submittedName>
        <fullName evidence="7">Organic cation transporter-like protein</fullName>
    </submittedName>
</protein>
<evidence type="ECO:0000256" key="3">
    <source>
        <dbReference type="ARBA" id="ARBA00022989"/>
    </source>
</evidence>
<keyword evidence="2 5" id="KW-0812">Transmembrane</keyword>
<evidence type="ECO:0000256" key="5">
    <source>
        <dbReference type="SAM" id="Phobius"/>
    </source>
</evidence>
<dbReference type="InterPro" id="IPR020846">
    <property type="entry name" value="MFS_dom"/>
</dbReference>
<evidence type="ECO:0000256" key="2">
    <source>
        <dbReference type="ARBA" id="ARBA00022692"/>
    </source>
</evidence>
<dbReference type="InterPro" id="IPR005828">
    <property type="entry name" value="MFS_sugar_transport-like"/>
</dbReference>
<feature type="transmembrane region" description="Helical" evidence="5">
    <location>
        <begin position="107"/>
        <end position="129"/>
    </location>
</feature>
<reference evidence="7 8" key="1">
    <citation type="submission" date="2017-03" db="EMBL/GenBank/DDBJ databases">
        <title>Genome Survey of Euroglyphus maynei.</title>
        <authorList>
            <person name="Arlian L.G."/>
            <person name="Morgan M.S."/>
            <person name="Rider S.D."/>
        </authorList>
    </citation>
    <scope>NUCLEOTIDE SEQUENCE [LARGE SCALE GENOMIC DNA]</scope>
    <source>
        <strain evidence="7">Arlian Lab</strain>
        <tissue evidence="7">Whole body</tissue>
    </source>
</reference>
<dbReference type="PROSITE" id="PS50850">
    <property type="entry name" value="MFS"/>
    <property type="match status" value="1"/>
</dbReference>
<sequence length="209" mass="24098">YFESTLVTDFQLYCDQKWFLQLVQVAYFYGNLLGAITNGILADKFGRRFIFQIYSPITVACILMCSLTPNVWLYGIGTFLKGASVAGIYQSAFAITMECLGGKWRFWLGMLTSLSFTSGAIYTCMFAWWFRRWRLIEFINLLPALIMLTYPFLIPESIRWQYSSGQCAQAMDQIMAAAKKNRNKTTTLNKEMIDVFITQKSKEKEEKKG</sequence>
<evidence type="ECO:0000313" key="8">
    <source>
        <dbReference type="Proteomes" id="UP000194236"/>
    </source>
</evidence>
<feature type="non-terminal residue" evidence="7">
    <location>
        <position position="1"/>
    </location>
</feature>
<name>A0A1Y3BPM2_EURMA</name>
<dbReference type="Gene3D" id="1.20.1250.20">
    <property type="entry name" value="MFS general substrate transporter like domains"/>
    <property type="match status" value="1"/>
</dbReference>
<feature type="non-terminal residue" evidence="7">
    <location>
        <position position="209"/>
    </location>
</feature>
<keyword evidence="8" id="KW-1185">Reference proteome</keyword>
<dbReference type="GO" id="GO:0022857">
    <property type="term" value="F:transmembrane transporter activity"/>
    <property type="evidence" value="ECO:0007669"/>
    <property type="project" value="InterPro"/>
</dbReference>
<feature type="transmembrane region" description="Helical" evidence="5">
    <location>
        <begin position="135"/>
        <end position="154"/>
    </location>
</feature>
<gene>
    <name evidence="7" type="ORF">BLA29_008772</name>
</gene>
<dbReference type="AlphaFoldDB" id="A0A1Y3BPM2"/>
<feature type="transmembrane region" description="Helical" evidence="5">
    <location>
        <begin position="18"/>
        <end position="41"/>
    </location>
</feature>
<keyword evidence="3 5" id="KW-1133">Transmembrane helix</keyword>
<evidence type="ECO:0000256" key="4">
    <source>
        <dbReference type="ARBA" id="ARBA00023136"/>
    </source>
</evidence>
<feature type="transmembrane region" description="Helical" evidence="5">
    <location>
        <begin position="53"/>
        <end position="73"/>
    </location>
</feature>
<comment type="caution">
    <text evidence="7">The sequence shown here is derived from an EMBL/GenBank/DDBJ whole genome shotgun (WGS) entry which is preliminary data.</text>
</comment>
<dbReference type="SUPFAM" id="SSF103473">
    <property type="entry name" value="MFS general substrate transporter"/>
    <property type="match status" value="1"/>
</dbReference>
<dbReference type="Pfam" id="PF00083">
    <property type="entry name" value="Sugar_tr"/>
    <property type="match status" value="1"/>
</dbReference>
<dbReference type="PANTHER" id="PTHR24064">
    <property type="entry name" value="SOLUTE CARRIER FAMILY 22 MEMBER"/>
    <property type="match status" value="1"/>
</dbReference>
<dbReference type="InterPro" id="IPR036259">
    <property type="entry name" value="MFS_trans_sf"/>
</dbReference>
<dbReference type="Proteomes" id="UP000194236">
    <property type="component" value="Unassembled WGS sequence"/>
</dbReference>
<evidence type="ECO:0000259" key="6">
    <source>
        <dbReference type="PROSITE" id="PS50850"/>
    </source>
</evidence>
<comment type="subcellular location">
    <subcellularLocation>
        <location evidence="1">Membrane</location>
        <topology evidence="1">Multi-pass membrane protein</topology>
    </subcellularLocation>
</comment>
<dbReference type="GO" id="GO:0016020">
    <property type="term" value="C:membrane"/>
    <property type="evidence" value="ECO:0007669"/>
    <property type="project" value="UniProtKB-SubCell"/>
</dbReference>
<keyword evidence="4 5" id="KW-0472">Membrane</keyword>
<evidence type="ECO:0000256" key="1">
    <source>
        <dbReference type="ARBA" id="ARBA00004141"/>
    </source>
</evidence>